<sequence>MNFEVTPDMFESGGKPDETTYCSPWLLATLKPQQFEFKVGTLTKEFTDQIAREAAEYIEY</sequence>
<proteinExistence type="predicted"/>
<reference evidence="1 2" key="1">
    <citation type="journal article" date="2019" name="Int. J. Syst. Evol. Microbiol.">
        <title>The Global Catalogue of Microorganisms (GCM) 10K type strain sequencing project: providing services to taxonomists for standard genome sequencing and annotation.</title>
        <authorList>
            <consortium name="The Broad Institute Genomics Platform"/>
            <consortium name="The Broad Institute Genome Sequencing Center for Infectious Disease"/>
            <person name="Wu L."/>
            <person name="Ma J."/>
        </authorList>
    </citation>
    <scope>NUCLEOTIDE SEQUENCE [LARGE SCALE GENOMIC DNA]</scope>
    <source>
        <strain evidence="1 2">CGMCC 1.12563</strain>
    </source>
</reference>
<dbReference type="EMBL" id="JBHUDC010000003">
    <property type="protein sequence ID" value="MFD1513427.1"/>
    <property type="molecule type" value="Genomic_DNA"/>
</dbReference>
<evidence type="ECO:0000313" key="2">
    <source>
        <dbReference type="Proteomes" id="UP001597187"/>
    </source>
</evidence>
<dbReference type="AlphaFoldDB" id="A0ABD6AUI6"/>
<comment type="caution">
    <text evidence="1">The sequence shown here is derived from an EMBL/GenBank/DDBJ whole genome shotgun (WGS) entry which is preliminary data.</text>
</comment>
<keyword evidence="2" id="KW-1185">Reference proteome</keyword>
<protein>
    <submittedName>
        <fullName evidence="1">Uncharacterized protein</fullName>
    </submittedName>
</protein>
<accession>A0ABD6AUI6</accession>
<evidence type="ECO:0000313" key="1">
    <source>
        <dbReference type="EMBL" id="MFD1513427.1"/>
    </source>
</evidence>
<dbReference type="RefSeq" id="WP_250873381.1">
    <property type="nucleotide sequence ID" value="NZ_JALXFV010000003.1"/>
</dbReference>
<dbReference type="Proteomes" id="UP001597187">
    <property type="component" value="Unassembled WGS sequence"/>
</dbReference>
<name>A0ABD6AUI6_9EURY</name>
<organism evidence="1 2">
    <name type="scientific">Halomarina rubra</name>
    <dbReference type="NCBI Taxonomy" id="2071873"/>
    <lineage>
        <taxon>Archaea</taxon>
        <taxon>Methanobacteriati</taxon>
        <taxon>Methanobacteriota</taxon>
        <taxon>Stenosarchaea group</taxon>
        <taxon>Halobacteria</taxon>
        <taxon>Halobacteriales</taxon>
        <taxon>Natronomonadaceae</taxon>
        <taxon>Halomarina</taxon>
    </lineage>
</organism>
<gene>
    <name evidence="1" type="ORF">ACFSBT_09070</name>
</gene>